<proteinExistence type="predicted"/>
<dbReference type="EMBL" id="JAAOAM010000020">
    <property type="protein sequence ID" value="KAF5557438.1"/>
    <property type="molecule type" value="Genomic_DNA"/>
</dbReference>
<name>A0A8H5NA67_9HYPO</name>
<sequence length="139" mass="15258">MYDSSYSSRFAALTYPISEWGDQISVIYGLAALFCAFNVITDYAEGCRGTIAPSWSTSATCIGRAPLTRRLPRPKSDLCQAAGVEACAYQPPFKKCIVSKPDREDRTILDVIYMAKVEIDDPFVESDPLAETDVETKGA</sequence>
<organism evidence="1 2">
    <name type="scientific">Fusarium mexicanum</name>
    <dbReference type="NCBI Taxonomy" id="751941"/>
    <lineage>
        <taxon>Eukaryota</taxon>
        <taxon>Fungi</taxon>
        <taxon>Dikarya</taxon>
        <taxon>Ascomycota</taxon>
        <taxon>Pezizomycotina</taxon>
        <taxon>Sordariomycetes</taxon>
        <taxon>Hypocreomycetidae</taxon>
        <taxon>Hypocreales</taxon>
        <taxon>Nectriaceae</taxon>
        <taxon>Fusarium</taxon>
        <taxon>Fusarium fujikuroi species complex</taxon>
    </lineage>
</organism>
<evidence type="ECO:0000313" key="2">
    <source>
        <dbReference type="Proteomes" id="UP000522262"/>
    </source>
</evidence>
<gene>
    <name evidence="1" type="ORF">FMEXI_761</name>
</gene>
<reference evidence="1 2" key="1">
    <citation type="submission" date="2020-05" db="EMBL/GenBank/DDBJ databases">
        <title>Identification and distribution of gene clusters putatively required for synthesis of sphingolipid metabolism inhibitors in phylogenetically diverse species of the filamentous fungus Fusarium.</title>
        <authorList>
            <person name="Kim H.-S."/>
            <person name="Busman M."/>
            <person name="Brown D.W."/>
            <person name="Divon H."/>
            <person name="Uhlig S."/>
            <person name="Proctor R.H."/>
        </authorList>
    </citation>
    <scope>NUCLEOTIDE SEQUENCE [LARGE SCALE GENOMIC DNA]</scope>
    <source>
        <strain evidence="1 2">NRRL 53147</strain>
    </source>
</reference>
<dbReference type="Proteomes" id="UP000522262">
    <property type="component" value="Unassembled WGS sequence"/>
</dbReference>
<comment type="caution">
    <text evidence="1">The sequence shown here is derived from an EMBL/GenBank/DDBJ whole genome shotgun (WGS) entry which is preliminary data.</text>
</comment>
<protein>
    <submittedName>
        <fullName evidence="1">Uncharacterized protein</fullName>
    </submittedName>
</protein>
<keyword evidence="2" id="KW-1185">Reference proteome</keyword>
<accession>A0A8H5NA67</accession>
<evidence type="ECO:0000313" key="1">
    <source>
        <dbReference type="EMBL" id="KAF5557438.1"/>
    </source>
</evidence>
<dbReference type="AlphaFoldDB" id="A0A8H5NA67"/>